<evidence type="ECO:0000256" key="4">
    <source>
        <dbReference type="ARBA" id="ARBA00022801"/>
    </source>
</evidence>
<dbReference type="Pfam" id="PF05649">
    <property type="entry name" value="Peptidase_M13_N"/>
    <property type="match status" value="1"/>
</dbReference>
<keyword evidence="11" id="KW-1185">Reference proteome</keyword>
<dbReference type="Gene3D" id="3.40.390.10">
    <property type="entry name" value="Collagenase (Catalytic Domain)"/>
    <property type="match status" value="1"/>
</dbReference>
<feature type="domain" description="Peptidase M13 C-terminal" evidence="8">
    <location>
        <begin position="512"/>
        <end position="716"/>
    </location>
</feature>
<sequence length="723" mass="79734">MHILSLSTGVKQLFFASLLSRSAFASSPNDTCLTSSCIQTSARILRTLHEDYKSIDPCEDFGQYACGGFAAQWPFRETLNTIGSIQATNSHILRTILEGPYSPSNSTPVDPSDQEAFNMVVKNYNSCMNASSDAPDLAGLQEIVAQIVELFPSNSTDATSNDTLTERDMDAFAGTIAYLAGIGVPVFGEFWTIPDPQNPDVLVPSFGLNPGGNGSDHALPSRIISISELATVPNKTIANILTGVAPDYISNGTVTDVAQNIVDLAAAIGIAEAAVAGTDPSALEKIYHTSTVADAVKLAPALAFDRVIEKLSPSDYELDRMLFRVPEIFANVSTLVSETPKSTLRALFIVMAYKSYEPFVTPSKLTGMERWENICYTYVDESLPWLASKLFLDATYSDESRENLETMTEELKDALIKRVSENDWMANDTKKLVQEKLSEVRANIGYPQHTPDAWNSTSLLAYYSPINITDSLFSNALSIRRWAAARAFRALDRPVDATLWPEFGVHAFNAQARYYPHYNSIQIPAGITQRPIYLENAPSYITYGSIGLVAGHEITHGFDTNGREWDNNRRYKEWWDEASEVAFTNLTKCFVDQFNAIPVIDETGQPVLNQTGQQAYVNGTLTITENIADAGGMASAWDAWRTHEAVSPSPRLPGLGEFSKEQLFFLAAGQMWCSKSTHEDLLTHIKTDFHAPAFARVEAVSRNSKGFREAWGCKVKEPECEIW</sequence>
<dbReference type="Proteomes" id="UP000813461">
    <property type="component" value="Unassembled WGS sequence"/>
</dbReference>
<dbReference type="EMBL" id="JAGMVJ010000001">
    <property type="protein sequence ID" value="KAH7095480.1"/>
    <property type="molecule type" value="Genomic_DNA"/>
</dbReference>
<dbReference type="GO" id="GO:0005886">
    <property type="term" value="C:plasma membrane"/>
    <property type="evidence" value="ECO:0007669"/>
    <property type="project" value="TreeGrafter"/>
</dbReference>
<dbReference type="PANTHER" id="PTHR11733:SF240">
    <property type="entry name" value="GH14155P-RELATED"/>
    <property type="match status" value="1"/>
</dbReference>
<evidence type="ECO:0000256" key="6">
    <source>
        <dbReference type="ARBA" id="ARBA00023049"/>
    </source>
</evidence>
<dbReference type="InterPro" id="IPR008753">
    <property type="entry name" value="Peptidase_M13_N"/>
</dbReference>
<dbReference type="InterPro" id="IPR000718">
    <property type="entry name" value="Peptidase_M13"/>
</dbReference>
<feature type="domain" description="Peptidase M13 N-terminal" evidence="9">
    <location>
        <begin position="57"/>
        <end position="447"/>
    </location>
</feature>
<proteinExistence type="predicted"/>
<dbReference type="AlphaFoldDB" id="A0A8K0RI84"/>
<dbReference type="CDD" id="cd08662">
    <property type="entry name" value="M13"/>
    <property type="match status" value="1"/>
</dbReference>
<dbReference type="PRINTS" id="PR00786">
    <property type="entry name" value="NEPRILYSIN"/>
</dbReference>
<organism evidence="10 11">
    <name type="scientific">Paraphoma chrysanthemicola</name>
    <dbReference type="NCBI Taxonomy" id="798071"/>
    <lineage>
        <taxon>Eukaryota</taxon>
        <taxon>Fungi</taxon>
        <taxon>Dikarya</taxon>
        <taxon>Ascomycota</taxon>
        <taxon>Pezizomycotina</taxon>
        <taxon>Dothideomycetes</taxon>
        <taxon>Pleosporomycetidae</taxon>
        <taxon>Pleosporales</taxon>
        <taxon>Pleosporineae</taxon>
        <taxon>Phaeosphaeriaceae</taxon>
        <taxon>Paraphoma</taxon>
    </lineage>
</organism>
<keyword evidence="2" id="KW-0645">Protease</keyword>
<keyword evidence="3" id="KW-0479">Metal-binding</keyword>
<protein>
    <recommendedName>
        <fullName evidence="12">Endothelin-converting enzyme 1</fullName>
    </recommendedName>
</protein>
<dbReference type="GO" id="GO:0016485">
    <property type="term" value="P:protein processing"/>
    <property type="evidence" value="ECO:0007669"/>
    <property type="project" value="TreeGrafter"/>
</dbReference>
<evidence type="ECO:0000259" key="9">
    <source>
        <dbReference type="Pfam" id="PF05649"/>
    </source>
</evidence>
<dbReference type="GO" id="GO:0046872">
    <property type="term" value="F:metal ion binding"/>
    <property type="evidence" value="ECO:0007669"/>
    <property type="project" value="UniProtKB-KW"/>
</dbReference>
<evidence type="ECO:0000256" key="7">
    <source>
        <dbReference type="SAM" id="SignalP"/>
    </source>
</evidence>
<keyword evidence="7" id="KW-0732">Signal</keyword>
<keyword evidence="5" id="KW-0862">Zinc</keyword>
<evidence type="ECO:0000313" key="11">
    <source>
        <dbReference type="Proteomes" id="UP000813461"/>
    </source>
</evidence>
<dbReference type="InterPro" id="IPR042089">
    <property type="entry name" value="Peptidase_M13_dom_2"/>
</dbReference>
<evidence type="ECO:0000256" key="5">
    <source>
        <dbReference type="ARBA" id="ARBA00022833"/>
    </source>
</evidence>
<name>A0A8K0RI84_9PLEO</name>
<evidence type="ECO:0008006" key="12">
    <source>
        <dbReference type="Google" id="ProtNLM"/>
    </source>
</evidence>
<dbReference type="Gene3D" id="1.10.1380.10">
    <property type="entry name" value="Neutral endopeptidase , domain2"/>
    <property type="match status" value="1"/>
</dbReference>
<dbReference type="SUPFAM" id="SSF55486">
    <property type="entry name" value="Metalloproteases ('zincins'), catalytic domain"/>
    <property type="match status" value="1"/>
</dbReference>
<feature type="chain" id="PRO_5035472903" description="Endothelin-converting enzyme 1" evidence="7">
    <location>
        <begin position="26"/>
        <end position="723"/>
    </location>
</feature>
<dbReference type="Pfam" id="PF01431">
    <property type="entry name" value="Peptidase_M13"/>
    <property type="match status" value="1"/>
</dbReference>
<evidence type="ECO:0000256" key="1">
    <source>
        <dbReference type="ARBA" id="ARBA00001947"/>
    </source>
</evidence>
<gene>
    <name evidence="10" type="ORF">FB567DRAFT_31232</name>
</gene>
<feature type="signal peptide" evidence="7">
    <location>
        <begin position="1"/>
        <end position="25"/>
    </location>
</feature>
<evidence type="ECO:0000313" key="10">
    <source>
        <dbReference type="EMBL" id="KAH7095480.1"/>
    </source>
</evidence>
<dbReference type="PROSITE" id="PS51885">
    <property type="entry name" value="NEPRILYSIN"/>
    <property type="match status" value="1"/>
</dbReference>
<dbReference type="InterPro" id="IPR024079">
    <property type="entry name" value="MetalloPept_cat_dom_sf"/>
</dbReference>
<evidence type="ECO:0000256" key="2">
    <source>
        <dbReference type="ARBA" id="ARBA00022670"/>
    </source>
</evidence>
<dbReference type="GO" id="GO:0004222">
    <property type="term" value="F:metalloendopeptidase activity"/>
    <property type="evidence" value="ECO:0007669"/>
    <property type="project" value="InterPro"/>
</dbReference>
<accession>A0A8K0RI84</accession>
<dbReference type="PANTHER" id="PTHR11733">
    <property type="entry name" value="ZINC METALLOPROTEASE FAMILY M13 NEPRILYSIN-RELATED"/>
    <property type="match status" value="1"/>
</dbReference>
<dbReference type="OrthoDB" id="6475849at2759"/>
<evidence type="ECO:0000256" key="3">
    <source>
        <dbReference type="ARBA" id="ARBA00022723"/>
    </source>
</evidence>
<evidence type="ECO:0000259" key="8">
    <source>
        <dbReference type="Pfam" id="PF01431"/>
    </source>
</evidence>
<reference evidence="10" key="1">
    <citation type="journal article" date="2021" name="Nat. Commun.">
        <title>Genetic determinants of endophytism in the Arabidopsis root mycobiome.</title>
        <authorList>
            <person name="Mesny F."/>
            <person name="Miyauchi S."/>
            <person name="Thiergart T."/>
            <person name="Pickel B."/>
            <person name="Atanasova L."/>
            <person name="Karlsson M."/>
            <person name="Huettel B."/>
            <person name="Barry K.W."/>
            <person name="Haridas S."/>
            <person name="Chen C."/>
            <person name="Bauer D."/>
            <person name="Andreopoulos W."/>
            <person name="Pangilinan J."/>
            <person name="LaButti K."/>
            <person name="Riley R."/>
            <person name="Lipzen A."/>
            <person name="Clum A."/>
            <person name="Drula E."/>
            <person name="Henrissat B."/>
            <person name="Kohler A."/>
            <person name="Grigoriev I.V."/>
            <person name="Martin F.M."/>
            <person name="Hacquard S."/>
        </authorList>
    </citation>
    <scope>NUCLEOTIDE SEQUENCE</scope>
    <source>
        <strain evidence="10">MPI-SDFR-AT-0120</strain>
    </source>
</reference>
<keyword evidence="6" id="KW-0482">Metalloprotease</keyword>
<dbReference type="InterPro" id="IPR018497">
    <property type="entry name" value="Peptidase_M13_C"/>
</dbReference>
<keyword evidence="4" id="KW-0378">Hydrolase</keyword>
<comment type="caution">
    <text evidence="10">The sequence shown here is derived from an EMBL/GenBank/DDBJ whole genome shotgun (WGS) entry which is preliminary data.</text>
</comment>
<comment type="cofactor">
    <cofactor evidence="1">
        <name>Zn(2+)</name>
        <dbReference type="ChEBI" id="CHEBI:29105"/>
    </cofactor>
</comment>